<dbReference type="InterPro" id="IPR001344">
    <property type="entry name" value="Chloro_AB-bd_pln"/>
</dbReference>
<reference evidence="9 10" key="1">
    <citation type="journal article" date="2024" name="Nat. Commun.">
        <title>Phylogenomics reveals the evolutionary origins of lichenization in chlorophyte algae.</title>
        <authorList>
            <person name="Puginier C."/>
            <person name="Libourel C."/>
            <person name="Otte J."/>
            <person name="Skaloud P."/>
            <person name="Haon M."/>
            <person name="Grisel S."/>
            <person name="Petersen M."/>
            <person name="Berrin J.G."/>
            <person name="Delaux P.M."/>
            <person name="Dal Grande F."/>
            <person name="Keller J."/>
        </authorList>
    </citation>
    <scope>NUCLEOTIDE SEQUENCE [LARGE SCALE GENOMIC DNA]</scope>
    <source>
        <strain evidence="9 10">SAG 2523</strain>
    </source>
</reference>
<evidence type="ECO:0000256" key="2">
    <source>
        <dbReference type="ARBA" id="ARBA00022528"/>
    </source>
</evidence>
<evidence type="ECO:0000313" key="9">
    <source>
        <dbReference type="EMBL" id="KAK9864062.1"/>
    </source>
</evidence>
<dbReference type="GO" id="GO:0016168">
    <property type="term" value="F:chlorophyll binding"/>
    <property type="evidence" value="ECO:0007669"/>
    <property type="project" value="UniProtKB-KW"/>
</dbReference>
<keyword evidence="4 7" id="KW-0934">Plastid</keyword>
<dbReference type="SUPFAM" id="SSF103511">
    <property type="entry name" value="Chlorophyll a-b binding protein"/>
    <property type="match status" value="1"/>
</dbReference>
<dbReference type="GO" id="GO:0009765">
    <property type="term" value="P:photosynthesis, light harvesting"/>
    <property type="evidence" value="ECO:0007669"/>
    <property type="project" value="InterPro"/>
</dbReference>
<keyword evidence="3 7" id="KW-0602">Photosynthesis</keyword>
<dbReference type="GO" id="GO:0009522">
    <property type="term" value="C:photosystem I"/>
    <property type="evidence" value="ECO:0007669"/>
    <property type="project" value="UniProtKB-KW"/>
</dbReference>
<evidence type="ECO:0000256" key="8">
    <source>
        <dbReference type="SAM" id="MobiDB-lite"/>
    </source>
</evidence>
<feature type="binding site" evidence="6">
    <location>
        <position position="267"/>
    </location>
    <ligand>
        <name>chlorophyll a</name>
        <dbReference type="ChEBI" id="CHEBI:58416"/>
        <label>1</label>
    </ligand>
</feature>
<organism evidence="9 10">
    <name type="scientific">Apatococcus fuscideae</name>
    <dbReference type="NCBI Taxonomy" id="2026836"/>
    <lineage>
        <taxon>Eukaryota</taxon>
        <taxon>Viridiplantae</taxon>
        <taxon>Chlorophyta</taxon>
        <taxon>core chlorophytes</taxon>
        <taxon>Trebouxiophyceae</taxon>
        <taxon>Chlorellales</taxon>
        <taxon>Chlorellaceae</taxon>
        <taxon>Apatococcus</taxon>
    </lineage>
</organism>
<evidence type="ECO:0000256" key="3">
    <source>
        <dbReference type="ARBA" id="ARBA00022531"/>
    </source>
</evidence>
<keyword evidence="10" id="KW-1185">Reference proteome</keyword>
<keyword evidence="7" id="KW-0603">Photosystem I</keyword>
<comment type="subcellular location">
    <subcellularLocation>
        <location evidence="7">Plastid</location>
        <location evidence="7">Chloroplast thylakoid membrane</location>
    </subcellularLocation>
</comment>
<keyword evidence="1 6" id="KW-0148">Chlorophyll</keyword>
<keyword evidence="5 7" id="KW-0157">Chromophore</keyword>
<dbReference type="Gene3D" id="1.10.3460.10">
    <property type="entry name" value="Chlorophyll a/b binding protein domain"/>
    <property type="match status" value="1"/>
</dbReference>
<feature type="binding site" evidence="6">
    <location>
        <position position="95"/>
    </location>
    <ligand>
        <name>chlorophyll a</name>
        <dbReference type="ChEBI" id="CHEBI:58416"/>
        <label>1</label>
    </ligand>
</feature>
<comment type="caution">
    <text evidence="9">The sequence shown here is derived from an EMBL/GenBank/DDBJ whole genome shotgun (WGS) entry which is preliminary data.</text>
</comment>
<evidence type="ECO:0000313" key="10">
    <source>
        <dbReference type="Proteomes" id="UP001485043"/>
    </source>
</evidence>
<feature type="binding site" evidence="6">
    <location>
        <position position="255"/>
    </location>
    <ligand>
        <name>chlorophyll a</name>
        <dbReference type="ChEBI" id="CHEBI:58416"/>
        <label>1</label>
    </ligand>
</feature>
<evidence type="ECO:0000256" key="5">
    <source>
        <dbReference type="ARBA" id="ARBA00022991"/>
    </source>
</evidence>
<protein>
    <recommendedName>
        <fullName evidence="7">Chlorophyll a-b binding protein, chloroplastic</fullName>
    </recommendedName>
</protein>
<dbReference type="AlphaFoldDB" id="A0AAW1T606"/>
<dbReference type="EMBL" id="JALJOV010000398">
    <property type="protein sequence ID" value="KAK9864062.1"/>
    <property type="molecule type" value="Genomic_DNA"/>
</dbReference>
<feature type="binding site" evidence="6">
    <location>
        <position position="253"/>
    </location>
    <ligand>
        <name>chlorophyll a</name>
        <dbReference type="ChEBI" id="CHEBI:58416"/>
        <label>1</label>
    </ligand>
</feature>
<name>A0AAW1T606_9CHLO</name>
<keyword evidence="2 7" id="KW-0150">Chloroplast</keyword>
<evidence type="ECO:0000256" key="1">
    <source>
        <dbReference type="ARBA" id="ARBA00022494"/>
    </source>
</evidence>
<proteinExistence type="inferred from homology"/>
<feature type="binding site" evidence="6">
    <location>
        <position position="282"/>
    </location>
    <ligand>
        <name>chlorophyll a</name>
        <dbReference type="ChEBI" id="CHEBI:58416"/>
        <label>1</label>
    </ligand>
</feature>
<evidence type="ECO:0000256" key="7">
    <source>
        <dbReference type="RuleBase" id="RU363080"/>
    </source>
</evidence>
<evidence type="ECO:0000256" key="4">
    <source>
        <dbReference type="ARBA" id="ARBA00022640"/>
    </source>
</evidence>
<dbReference type="InterPro" id="IPR022796">
    <property type="entry name" value="Chloroa_b-bind"/>
</dbReference>
<feature type="binding site" description="axial binding residue" evidence="6">
    <location>
        <position position="119"/>
    </location>
    <ligand>
        <name>chlorophyll b</name>
        <dbReference type="ChEBI" id="CHEBI:61721"/>
        <label>1</label>
    </ligand>
    <ligandPart>
        <name>Mg</name>
        <dbReference type="ChEBI" id="CHEBI:25107"/>
    </ligandPart>
</feature>
<feature type="binding site" evidence="6">
    <location>
        <position position="250"/>
    </location>
    <ligand>
        <name>chlorophyll a</name>
        <dbReference type="ChEBI" id="CHEBI:58416"/>
        <label>1</label>
    </ligand>
</feature>
<keyword evidence="7" id="KW-0793">Thylakoid</keyword>
<evidence type="ECO:0000256" key="6">
    <source>
        <dbReference type="PIRSR" id="PIRSR601344-1"/>
    </source>
</evidence>
<comment type="similarity">
    <text evidence="7">Belongs to the light-harvesting chlorophyll a/b-binding (LHC) protein family.</text>
</comment>
<feature type="region of interest" description="Disordered" evidence="8">
    <location>
        <begin position="1"/>
        <end position="54"/>
    </location>
</feature>
<comment type="function">
    <text evidence="7">The light-harvesting complex (LHC) functions as a light receptor, it captures and delivers excitation energy to photosystems with which it is closely associated.</text>
</comment>
<feature type="compositionally biased region" description="Basic and acidic residues" evidence="8">
    <location>
        <begin position="34"/>
        <end position="54"/>
    </location>
</feature>
<dbReference type="Proteomes" id="UP001485043">
    <property type="component" value="Unassembled WGS sequence"/>
</dbReference>
<keyword evidence="7" id="KW-0604">Photosystem II</keyword>
<feature type="binding site" evidence="6">
    <location>
        <position position="175"/>
    </location>
    <ligand>
        <name>chlorophyll a</name>
        <dbReference type="ChEBI" id="CHEBI:58416"/>
        <label>1</label>
    </ligand>
</feature>
<accession>A0AAW1T606</accession>
<gene>
    <name evidence="9" type="ORF">WJX84_011116</name>
</gene>
<dbReference type="PANTHER" id="PTHR21649">
    <property type="entry name" value="CHLOROPHYLL A/B BINDING PROTEIN"/>
    <property type="match status" value="1"/>
</dbReference>
<dbReference type="Pfam" id="PF00504">
    <property type="entry name" value="Chloroa_b-bind"/>
    <property type="match status" value="1"/>
</dbReference>
<sequence length="301" mass="32568">MTTQSLLGSNLPAKANLTARPRTASKACRLVVRAQEKKESSSPPQKKEEGSSKVIKAERSGPVILAPGGLASEQSLSYLDGSLPGDYGFDPLGLSDPEGKGVGFVDPNWLRYAEVFNGRWAMLGVAGSFAPEFLAANGIIPQTPEEVTWFKTGVIPPAGTYNGTAFSPDNKGYWLDPYSLFFIEVIAFQFAELRRLQDYRNPGSMGKQPFLGLEGLFEGSGDPVYPGGPFFNFAGFGKDEESLMTLKTQELKNGRLAMLAFFGFGAQAVITHQGPWANLVAHISDPLNNNILTSFGRIFSQ</sequence>
<feature type="binding site" evidence="6">
    <location>
        <position position="114"/>
    </location>
    <ligand>
        <name>chlorophyll a</name>
        <dbReference type="ChEBI" id="CHEBI:58416"/>
        <label>1</label>
    </ligand>
</feature>
<dbReference type="GO" id="GO:0009523">
    <property type="term" value="C:photosystem II"/>
    <property type="evidence" value="ECO:0007669"/>
    <property type="project" value="UniProtKB-KW"/>
</dbReference>
<dbReference type="GO" id="GO:0009535">
    <property type="term" value="C:chloroplast thylakoid membrane"/>
    <property type="evidence" value="ECO:0007669"/>
    <property type="project" value="UniProtKB-SubCell"/>
</dbReference>